<reference evidence="2 3" key="1">
    <citation type="journal article" date="2010" name="ChemBioChem">
        <title>Cloning and characterization of the biosynthetic gene cluster of 16-membered macrolide antibiotic FD-891: involvement of a dual functional cytochrome P450 monooxygenase catalyzing epoxidation and hydroxylation.</title>
        <authorList>
            <person name="Kudo F."/>
            <person name="Motegi A."/>
            <person name="Mizoue K."/>
            <person name="Eguchi T."/>
        </authorList>
    </citation>
    <scope>NUCLEOTIDE SEQUENCE [LARGE SCALE GENOMIC DNA]</scope>
    <source>
        <strain evidence="2 3">A-8890</strain>
    </source>
</reference>
<accession>A0ABN5VFQ5</accession>
<dbReference type="EMBL" id="AP018448">
    <property type="protein sequence ID" value="BBC31761.1"/>
    <property type="molecule type" value="Genomic_DNA"/>
</dbReference>
<evidence type="ECO:0000313" key="3">
    <source>
        <dbReference type="Proteomes" id="UP001321542"/>
    </source>
</evidence>
<name>A0ABN5VFQ5_9ACTN</name>
<feature type="region of interest" description="Disordered" evidence="1">
    <location>
        <begin position="1"/>
        <end position="27"/>
    </location>
</feature>
<protein>
    <submittedName>
        <fullName evidence="2">Uncharacterized protein</fullName>
    </submittedName>
</protein>
<keyword evidence="3" id="KW-1185">Reference proteome</keyword>
<sequence>MAPAGPARARALAGPAQPLPGTAGRGDKVWGVEEWSGSFRIVAGGIVAAADLGGNPQVSR</sequence>
<proteinExistence type="predicted"/>
<evidence type="ECO:0000256" key="1">
    <source>
        <dbReference type="SAM" id="MobiDB-lite"/>
    </source>
</evidence>
<gene>
    <name evidence="2" type="ORF">SGFS_030550</name>
</gene>
<feature type="compositionally biased region" description="Low complexity" evidence="1">
    <location>
        <begin position="1"/>
        <end position="22"/>
    </location>
</feature>
<reference evidence="2 3" key="2">
    <citation type="journal article" date="2023" name="ChemBioChem">
        <title>Acyltransferase Domain Exchange between Two Independent Type I Polyketide Synthases in the Same Producer Strain of Macrolide Antibiotics.</title>
        <authorList>
            <person name="Kudo F."/>
            <person name="Kishikawa K."/>
            <person name="Tsuboi K."/>
            <person name="Kido T."/>
            <person name="Usui T."/>
            <person name="Hashimoto J."/>
            <person name="Shin-Ya K."/>
            <person name="Miyanaga A."/>
            <person name="Eguchi T."/>
        </authorList>
    </citation>
    <scope>NUCLEOTIDE SEQUENCE [LARGE SCALE GENOMIC DNA]</scope>
    <source>
        <strain evidence="2 3">A-8890</strain>
    </source>
</reference>
<organism evidence="2 3">
    <name type="scientific">Streptomyces graminofaciens</name>
    <dbReference type="NCBI Taxonomy" id="68212"/>
    <lineage>
        <taxon>Bacteria</taxon>
        <taxon>Bacillati</taxon>
        <taxon>Actinomycetota</taxon>
        <taxon>Actinomycetes</taxon>
        <taxon>Kitasatosporales</taxon>
        <taxon>Streptomycetaceae</taxon>
        <taxon>Streptomyces</taxon>
    </lineage>
</organism>
<evidence type="ECO:0000313" key="2">
    <source>
        <dbReference type="EMBL" id="BBC31761.1"/>
    </source>
</evidence>
<dbReference type="Proteomes" id="UP001321542">
    <property type="component" value="Chromosome"/>
</dbReference>